<dbReference type="InterPro" id="IPR025391">
    <property type="entry name" value="DUF4123"/>
</dbReference>
<organism evidence="2 3">
    <name type="scientific">Halomonas citrativorans</name>
    <dbReference type="NCBI Taxonomy" id="2742612"/>
    <lineage>
        <taxon>Bacteria</taxon>
        <taxon>Pseudomonadati</taxon>
        <taxon>Pseudomonadota</taxon>
        <taxon>Gammaproteobacteria</taxon>
        <taxon>Oceanospirillales</taxon>
        <taxon>Halomonadaceae</taxon>
        <taxon>Halomonas</taxon>
    </lineage>
</organism>
<reference evidence="2 3" key="1">
    <citation type="submission" date="2020-07" db="EMBL/GenBank/DDBJ databases">
        <title>Halophilic bacteria isolated from french cheeses.</title>
        <authorList>
            <person name="Kothe C.I."/>
            <person name="Farah-Kraiem B."/>
            <person name="Renault P."/>
            <person name="Dridi B."/>
        </authorList>
    </citation>
    <scope>NUCLEOTIDE SEQUENCE [LARGE SCALE GENOMIC DNA]</scope>
    <source>
        <strain evidence="2 3">FME16</strain>
    </source>
</reference>
<feature type="domain" description="DUF4123" evidence="1">
    <location>
        <begin position="23"/>
        <end position="135"/>
    </location>
</feature>
<dbReference type="Proteomes" id="UP000754821">
    <property type="component" value="Unassembled WGS sequence"/>
</dbReference>
<name>A0ABR9FCB7_9GAMM</name>
<dbReference type="Pfam" id="PF13503">
    <property type="entry name" value="DUF4123"/>
    <property type="match status" value="1"/>
</dbReference>
<evidence type="ECO:0000313" key="3">
    <source>
        <dbReference type="Proteomes" id="UP000754821"/>
    </source>
</evidence>
<protein>
    <submittedName>
        <fullName evidence="2">DUF4123 domain-containing protein</fullName>
    </submittedName>
</protein>
<evidence type="ECO:0000313" key="2">
    <source>
        <dbReference type="EMBL" id="MBE0403989.1"/>
    </source>
</evidence>
<proteinExistence type="predicted"/>
<dbReference type="RefSeq" id="WP_192527674.1">
    <property type="nucleotide sequence ID" value="NZ_RRZC01000010.1"/>
</dbReference>
<comment type="caution">
    <text evidence="2">The sequence shown here is derived from an EMBL/GenBank/DDBJ whole genome shotgun (WGS) entry which is preliminary data.</text>
</comment>
<keyword evidence="3" id="KW-1185">Reference proteome</keyword>
<evidence type="ECO:0000259" key="1">
    <source>
        <dbReference type="Pfam" id="PF13503"/>
    </source>
</evidence>
<accession>A0ABR9FCB7</accession>
<gene>
    <name evidence="2" type="ORF">EI163_10565</name>
</gene>
<dbReference type="EMBL" id="RRZC01000010">
    <property type="protein sequence ID" value="MBE0403989.1"/>
    <property type="molecule type" value="Genomic_DNA"/>
</dbReference>
<sequence length="286" mass="32149">MSTGNLPAWEPLSTLQVPAIKRYALIEMAQLAVTTRTTLFNEIVDADHYWSLIKDERQPHLQREGPWLLSIPHDQLDQLNQLDGMACALLGWIETPLAGAELASHLAPAMIVENPQKQRALLRFYLPDVITQLHEDALENSANVLFSGVTRWWYQDTTMGWVALEGQASPGCVSQWQLVVDEARWQSLHGEPEVMQLTAELVDFSPSLFEGICHCERPRHVAKALVQADHHGLTATADKRTFVYVQLSQGSDAWASEEMQRLLQRAASDETTLAEILATTYQQDEP</sequence>